<organism evidence="11 12">
    <name type="scientific">Batillaria attramentaria</name>
    <dbReference type="NCBI Taxonomy" id="370345"/>
    <lineage>
        <taxon>Eukaryota</taxon>
        <taxon>Metazoa</taxon>
        <taxon>Spiralia</taxon>
        <taxon>Lophotrochozoa</taxon>
        <taxon>Mollusca</taxon>
        <taxon>Gastropoda</taxon>
        <taxon>Caenogastropoda</taxon>
        <taxon>Sorbeoconcha</taxon>
        <taxon>Cerithioidea</taxon>
        <taxon>Batillariidae</taxon>
        <taxon>Batillaria</taxon>
    </lineage>
</organism>
<evidence type="ECO:0000256" key="8">
    <source>
        <dbReference type="SAM" id="MobiDB-lite"/>
    </source>
</evidence>
<dbReference type="InterPro" id="IPR012341">
    <property type="entry name" value="6hp_glycosidase-like_sf"/>
</dbReference>
<evidence type="ECO:0000256" key="7">
    <source>
        <dbReference type="RuleBase" id="RU361193"/>
    </source>
</evidence>
<feature type="compositionally biased region" description="Polar residues" evidence="8">
    <location>
        <begin position="1013"/>
        <end position="1022"/>
    </location>
</feature>
<keyword evidence="3" id="KW-0256">Endoplasmic reticulum</keyword>
<feature type="compositionally biased region" description="Basic and acidic residues" evidence="8">
    <location>
        <begin position="1195"/>
        <end position="1207"/>
    </location>
</feature>
<feature type="compositionally biased region" description="Low complexity" evidence="8">
    <location>
        <begin position="1156"/>
        <end position="1177"/>
    </location>
</feature>
<proteinExistence type="inferred from homology"/>
<feature type="chain" id="PRO_5044777542" description="alpha-1,2-Mannosidase" evidence="9">
    <location>
        <begin position="29"/>
        <end position="1315"/>
    </location>
</feature>
<gene>
    <name evidence="11" type="ORF">BaRGS_00017138</name>
</gene>
<keyword evidence="6" id="KW-0106">Calcium</keyword>
<dbReference type="Gene3D" id="3.50.30.30">
    <property type="match status" value="1"/>
</dbReference>
<dbReference type="Gene3D" id="1.50.10.10">
    <property type="match status" value="1"/>
</dbReference>
<dbReference type="InterPro" id="IPR044674">
    <property type="entry name" value="EDEM1/2/3"/>
</dbReference>
<evidence type="ECO:0000256" key="6">
    <source>
        <dbReference type="PIRSR" id="PIRSR601382-2"/>
    </source>
</evidence>
<protein>
    <recommendedName>
        <fullName evidence="7">alpha-1,2-Mannosidase</fullName>
        <ecNumber evidence="7">3.2.1.-</ecNumber>
    </recommendedName>
</protein>
<feature type="region of interest" description="Disordered" evidence="8">
    <location>
        <begin position="775"/>
        <end position="842"/>
    </location>
</feature>
<comment type="similarity">
    <text evidence="2 7">Belongs to the glycosyl hydrolase 47 family.</text>
</comment>
<dbReference type="GO" id="GO:0005783">
    <property type="term" value="C:endoplasmic reticulum"/>
    <property type="evidence" value="ECO:0007669"/>
    <property type="project" value="UniProtKB-SubCell"/>
</dbReference>
<dbReference type="InterPro" id="IPR046450">
    <property type="entry name" value="PA_dom_sf"/>
</dbReference>
<dbReference type="EC" id="3.2.1.-" evidence="7"/>
<reference evidence="11 12" key="1">
    <citation type="journal article" date="2023" name="Sci. Data">
        <title>Genome assembly of the Korean intertidal mud-creeper Batillaria attramentaria.</title>
        <authorList>
            <person name="Patra A.K."/>
            <person name="Ho P.T."/>
            <person name="Jun S."/>
            <person name="Lee S.J."/>
            <person name="Kim Y."/>
            <person name="Won Y.J."/>
        </authorList>
    </citation>
    <scope>NUCLEOTIDE SEQUENCE [LARGE SCALE GENOMIC DNA]</scope>
    <source>
        <strain evidence="11">Wonlab-2016</strain>
    </source>
</reference>
<keyword evidence="12" id="KW-1185">Reference proteome</keyword>
<evidence type="ECO:0000313" key="12">
    <source>
        <dbReference type="Proteomes" id="UP001519460"/>
    </source>
</evidence>
<feature type="compositionally biased region" description="Basic and acidic residues" evidence="8">
    <location>
        <begin position="1227"/>
        <end position="1260"/>
    </location>
</feature>
<evidence type="ECO:0000256" key="9">
    <source>
        <dbReference type="SAM" id="SignalP"/>
    </source>
</evidence>
<evidence type="ECO:0000256" key="5">
    <source>
        <dbReference type="PIRSR" id="PIRSR601382-1"/>
    </source>
</evidence>
<feature type="active site" description="Proton donor" evidence="5">
    <location>
        <position position="370"/>
    </location>
</feature>
<feature type="active site" description="Proton donor" evidence="5">
    <location>
        <position position="131"/>
    </location>
</feature>
<keyword evidence="6" id="KW-0479">Metal-binding</keyword>
<evidence type="ECO:0000313" key="11">
    <source>
        <dbReference type="EMBL" id="KAK7491685.1"/>
    </source>
</evidence>
<dbReference type="EMBL" id="JACVVK020000112">
    <property type="protein sequence ID" value="KAK7491685.1"/>
    <property type="molecule type" value="Genomic_DNA"/>
</dbReference>
<dbReference type="PANTHER" id="PTHR45679">
    <property type="entry name" value="ER DEGRADATION-ENHANCING ALPHA-MANNOSIDASE-LIKE PROTEIN 2"/>
    <property type="match status" value="1"/>
</dbReference>
<dbReference type="InterPro" id="IPR001382">
    <property type="entry name" value="Glyco_hydro_47"/>
</dbReference>
<feature type="compositionally biased region" description="Polar residues" evidence="8">
    <location>
        <begin position="791"/>
        <end position="826"/>
    </location>
</feature>
<name>A0ABD0KXC0_9CAEN</name>
<keyword evidence="4" id="KW-0325">Glycoprotein</keyword>
<dbReference type="SUPFAM" id="SSF48225">
    <property type="entry name" value="Seven-hairpin glycosidases"/>
    <property type="match status" value="1"/>
</dbReference>
<feature type="region of interest" description="Disordered" evidence="8">
    <location>
        <begin position="990"/>
        <end position="1065"/>
    </location>
</feature>
<evidence type="ECO:0000256" key="3">
    <source>
        <dbReference type="ARBA" id="ARBA00022824"/>
    </source>
</evidence>
<evidence type="ECO:0000259" key="10">
    <source>
        <dbReference type="Pfam" id="PF02225"/>
    </source>
</evidence>
<dbReference type="InterPro" id="IPR003137">
    <property type="entry name" value="PA_domain"/>
</dbReference>
<evidence type="ECO:0000256" key="2">
    <source>
        <dbReference type="ARBA" id="ARBA00007658"/>
    </source>
</evidence>
<feature type="active site" evidence="5">
    <location>
        <position position="388"/>
    </location>
</feature>
<dbReference type="PANTHER" id="PTHR45679:SF2">
    <property type="entry name" value="ER DEGRADATION-ENHANCING ALPHA-MANNOSIDASE-LIKE PROTEIN 3"/>
    <property type="match status" value="1"/>
</dbReference>
<feature type="domain" description="PA" evidence="10">
    <location>
        <begin position="663"/>
        <end position="755"/>
    </location>
</feature>
<dbReference type="Pfam" id="PF02225">
    <property type="entry name" value="PA"/>
    <property type="match status" value="1"/>
</dbReference>
<dbReference type="PRINTS" id="PR00747">
    <property type="entry name" value="GLYHDRLASE47"/>
</dbReference>
<keyword evidence="9" id="KW-0732">Signal</keyword>
<keyword evidence="7" id="KW-0378">Hydrolase</keyword>
<comment type="subcellular location">
    <subcellularLocation>
        <location evidence="1">Endoplasmic reticulum</location>
    </subcellularLocation>
</comment>
<dbReference type="SUPFAM" id="SSF52025">
    <property type="entry name" value="PA domain"/>
    <property type="match status" value="1"/>
</dbReference>
<dbReference type="GO" id="GO:0016798">
    <property type="term" value="F:hydrolase activity, acting on glycosyl bonds"/>
    <property type="evidence" value="ECO:0007669"/>
    <property type="project" value="UniProtKB-KW"/>
</dbReference>
<feature type="binding site" evidence="6">
    <location>
        <position position="474"/>
    </location>
    <ligand>
        <name>Ca(2+)</name>
        <dbReference type="ChEBI" id="CHEBI:29108"/>
    </ligand>
</feature>
<comment type="cofactor">
    <cofactor evidence="6">
        <name>Ca(2+)</name>
        <dbReference type="ChEBI" id="CHEBI:29108"/>
    </cofactor>
</comment>
<dbReference type="Proteomes" id="UP001519460">
    <property type="component" value="Unassembled WGS sequence"/>
</dbReference>
<comment type="caution">
    <text evidence="11">The sequence shown here is derived from an EMBL/GenBank/DDBJ whole genome shotgun (WGS) entry which is preliminary data.</text>
</comment>
<feature type="region of interest" description="Disordered" evidence="8">
    <location>
        <begin position="1130"/>
        <end position="1315"/>
    </location>
</feature>
<keyword evidence="7" id="KW-0326">Glycosidase</keyword>
<feature type="active site" evidence="5">
    <location>
        <position position="276"/>
    </location>
</feature>
<evidence type="ECO:0000256" key="4">
    <source>
        <dbReference type="ARBA" id="ARBA00023180"/>
    </source>
</evidence>
<sequence length="1315" mass="145447">MKPPGPKKYAALLFSVIFILVLLDSTSAMSTEEKRKAKEQVVEMFYHAFNSYMEHAYPADELMPLSCKGRFRGSEPSRGDIDDSLGNFTLTLIDALDTLAVLGDVEGFDEAVQNIARDARFDADVIVSVFETNIRVLGGLLGGHVMAAFFKRRNIGLDWYNNELLTMAKEVGDRLLPAFNTSTGIPYPRVNLKHGIVPQITSSHRDTCTACAGSMILEFAALSRLTGITVYEDKARKAMDYLWQQRHRSSDLMGLIINVHSGDWIRRESGVGAGIDSYYEYVLKAYILLGDDDYLARFNKHYDAVMRYVSQGPLLMDVHMHKPNAISRNFMDALLAFWPGLQVLKGDLVPAIETHEMLYQVMQRHNFIPEAFTTDFRVHWSHHPLRPEFIESTYFLYKATGDKYYLEAGKKVLENLEEHARVPCGYAAIKNVKTGAHEDQMDSYVLAEMFKYLYLLFAERSDLLFDIDDFIFTTEAHLLPLALSVGNITAAAASRLPKSDADEINGGDGEEDTSGDHVCPNLHVTHVDGLRYPHSVRSQIQNIVNRLSPHQRSRQPRLRASDFIAGNKDQLELLHHMGIRMATMADGRIQLLHTASEARSPEDAEDGMQFMQEMIELSKQQQPEAQHDPMFIHVSIPGLSTTMTLRAGPAQFGYDLKEGSPVSGMLAVARPFKACREFDNTHELTGHIVVLERGDCMFVDKARNLQRIGAKGGIVLDHNAGSSSDTQPLFAMSGDGMNDVTIPLVFLYYQEGHDLLKLLGDNSFLEVRLSADAEDEAGQATVVEEKEQEVTSDTPQPTSSVGPDSVQVVSGQTLETDPLELSQQQPVKPPTSAGTTHADEEEDRFDKLLDDKFYHHEAMLRDLYYLQSGSRYIHINIEVRPTPARPPPLEQRENTFSLDVLPDGSKMLTLRFAYQSPGYEQHKPHLNQLYMDAVRLLQLHSNFNELQHATDYLRALARFLEAAYFGMSHVGSDALTLMRSLSRNLEYVHTFPKQPEPPPVSWRPGGAVINGDNVESSHSGLPQPSVPHVDSQQQEERSYAQAEDFAETPAQTRKKTSKGNKNEHAAFASNSFVRLLPPEDGDDAYGAHVDEDGVLNLVGGTEQPESQPRKTVSVRVSADAGREEVVVKISDSEETVSQSSSFSIGDERQVGKPGESAGRTVVGAAATGTGQSTGESSLPLRTADGGESLGTVDQRFAHQHSESHRPGDSLPAGPQKDSNNGGQEKGINGDEGPRDDSFPKEGSIRGHQVGDNREGIHKDGFTTSTQDPHEREPSSSNAEEPGQSRAAGDASRTRSKGVGGRATGTGDRGRYPDEL</sequence>
<dbReference type="InterPro" id="IPR036026">
    <property type="entry name" value="Seven-hairpin_glycosidases"/>
</dbReference>
<accession>A0ABD0KXC0</accession>
<feature type="signal peptide" evidence="9">
    <location>
        <begin position="1"/>
        <end position="28"/>
    </location>
</feature>
<evidence type="ECO:0000256" key="1">
    <source>
        <dbReference type="ARBA" id="ARBA00004240"/>
    </source>
</evidence>
<dbReference type="Pfam" id="PF01532">
    <property type="entry name" value="Glyco_hydro_47"/>
    <property type="match status" value="1"/>
</dbReference>